<dbReference type="EMBL" id="MJIL01000051">
    <property type="protein sequence ID" value="OLQ79087.1"/>
    <property type="molecule type" value="Genomic_DNA"/>
</dbReference>
<keyword evidence="1" id="KW-0479">Metal-binding</keyword>
<dbReference type="Pfam" id="PF07732">
    <property type="entry name" value="Cu-oxidase_3"/>
    <property type="match status" value="1"/>
</dbReference>
<dbReference type="InterPro" id="IPR045087">
    <property type="entry name" value="Cu-oxidase_fam"/>
</dbReference>
<evidence type="ECO:0000259" key="4">
    <source>
        <dbReference type="Pfam" id="PF07732"/>
    </source>
</evidence>
<reference evidence="5 6" key="1">
    <citation type="submission" date="2016-09" db="EMBL/GenBank/DDBJ databases">
        <title>Photobacterium proteolyticum sp. nov. a protease producing bacterium isolated from ocean sediments of Laizhou Bay.</title>
        <authorList>
            <person name="Li Y."/>
        </authorList>
    </citation>
    <scope>NUCLEOTIDE SEQUENCE [LARGE SCALE GENOMIC DNA]</scope>
    <source>
        <strain evidence="5 6">13-12</strain>
    </source>
</reference>
<evidence type="ECO:0000256" key="2">
    <source>
        <dbReference type="ARBA" id="ARBA00023002"/>
    </source>
</evidence>
<name>A0A1Q9GV93_9GAMM</name>
<dbReference type="SUPFAM" id="SSF49503">
    <property type="entry name" value="Cupredoxins"/>
    <property type="match status" value="3"/>
</dbReference>
<evidence type="ECO:0000256" key="1">
    <source>
        <dbReference type="ARBA" id="ARBA00022723"/>
    </source>
</evidence>
<dbReference type="Gene3D" id="2.60.40.420">
    <property type="entry name" value="Cupredoxins - blue copper proteins"/>
    <property type="match status" value="3"/>
</dbReference>
<dbReference type="GO" id="GO:0016491">
    <property type="term" value="F:oxidoreductase activity"/>
    <property type="evidence" value="ECO:0007669"/>
    <property type="project" value="UniProtKB-KW"/>
</dbReference>
<gene>
    <name evidence="5" type="ORF">BIT28_01750</name>
</gene>
<feature type="domain" description="Plastocyanin-like" evidence="4">
    <location>
        <begin position="58"/>
        <end position="172"/>
    </location>
</feature>
<comment type="caution">
    <text evidence="5">The sequence shown here is derived from an EMBL/GenBank/DDBJ whole genome shotgun (WGS) entry which is preliminary data.</text>
</comment>
<keyword evidence="6" id="KW-1185">Reference proteome</keyword>
<dbReference type="PANTHER" id="PTHR48267:SF1">
    <property type="entry name" value="BILIRUBIN OXIDASE"/>
    <property type="match status" value="1"/>
</dbReference>
<dbReference type="AlphaFoldDB" id="A0A1Q9GV93"/>
<protein>
    <submittedName>
        <fullName evidence="5">Bilirubin oxidase</fullName>
    </submittedName>
</protein>
<dbReference type="InterPro" id="IPR011706">
    <property type="entry name" value="Cu-oxidase_C"/>
</dbReference>
<dbReference type="Proteomes" id="UP000186905">
    <property type="component" value="Unassembled WGS sequence"/>
</dbReference>
<proteinExistence type="predicted"/>
<dbReference type="Pfam" id="PF07731">
    <property type="entry name" value="Cu-oxidase_2"/>
    <property type="match status" value="1"/>
</dbReference>
<evidence type="ECO:0000313" key="6">
    <source>
        <dbReference type="Proteomes" id="UP000186905"/>
    </source>
</evidence>
<dbReference type="CDD" id="cd13890">
    <property type="entry name" value="CuRO_3_CueO_FtsP"/>
    <property type="match status" value="1"/>
</dbReference>
<evidence type="ECO:0000259" key="3">
    <source>
        <dbReference type="Pfam" id="PF07731"/>
    </source>
</evidence>
<accession>A0A1Q9GV93</accession>
<dbReference type="PANTHER" id="PTHR48267">
    <property type="entry name" value="CUPREDOXIN SUPERFAMILY PROTEIN"/>
    <property type="match status" value="1"/>
</dbReference>
<keyword evidence="2" id="KW-0560">Oxidoreductase</keyword>
<dbReference type="InterPro" id="IPR008972">
    <property type="entry name" value="Cupredoxin"/>
</dbReference>
<dbReference type="OrthoDB" id="9757546at2"/>
<dbReference type="InterPro" id="IPR011707">
    <property type="entry name" value="Cu-oxidase-like_N"/>
</dbReference>
<evidence type="ECO:0000313" key="5">
    <source>
        <dbReference type="EMBL" id="OLQ79087.1"/>
    </source>
</evidence>
<dbReference type="GO" id="GO:0005507">
    <property type="term" value="F:copper ion binding"/>
    <property type="evidence" value="ECO:0007669"/>
    <property type="project" value="InterPro"/>
</dbReference>
<organism evidence="5 6">
    <name type="scientific">Photobacterium proteolyticum</name>
    <dbReference type="NCBI Taxonomy" id="1903952"/>
    <lineage>
        <taxon>Bacteria</taxon>
        <taxon>Pseudomonadati</taxon>
        <taxon>Pseudomonadota</taxon>
        <taxon>Gammaproteobacteria</taxon>
        <taxon>Vibrionales</taxon>
        <taxon>Vibrionaceae</taxon>
        <taxon>Photobacterium</taxon>
    </lineage>
</organism>
<feature type="domain" description="Plastocyanin-like" evidence="3">
    <location>
        <begin position="377"/>
        <end position="488"/>
    </location>
</feature>
<dbReference type="InterPro" id="IPR002355">
    <property type="entry name" value="Cu_oxidase_Cu_BS"/>
</dbReference>
<dbReference type="RefSeq" id="WP_075762756.1">
    <property type="nucleotide sequence ID" value="NZ_MJIL01000051.1"/>
</dbReference>
<dbReference type="PROSITE" id="PS00080">
    <property type="entry name" value="MULTICOPPER_OXIDASE2"/>
    <property type="match status" value="1"/>
</dbReference>
<dbReference type="STRING" id="1903952.BIT28_01750"/>
<sequence>MTLKNSALLLGALVSISLLGTTYIVNSNKASYSPSTNKLMIPELIDTKQNRATELVIQEGRHEFFSGVPSETKGVNGDYLGPTIKLYQGKSTQVTFTNDLNEATTIHGHGLHVDGRWDGGPQNVIMPGKSITYSYEIIQQAGTSWYHPHLMGKTAEQVHAGVAGFIIIEDDNSDSLDVPSRYGVDDIPIVVQDRSFVNGVMRNYSVSMEQIMEGLKEETLVVNGQISPYYDVPSGWIRLRLLNGSNARYHSYTLENGDSFWKIATDGGFLESPVEMTSLVMAPGERNEILVNMVNTASNRVLVEFLEDEQSLLSFFKNDHQVALELRVDDSIEPHLTVADVLNVIEDIDRNQVSVERNFVLEMGEVEVEGLVSSHNHHSMFSINGRSMDMNTINHSSKKGQYELWRISGQEMRHPFHMHGTSFLIVSQNGAPPNEADRGWKDTVDVNEGITEVVLKFDVTASKEYPFMYHCHILEHEDAGMMGQFTVE</sequence>